<evidence type="ECO:0000313" key="1">
    <source>
        <dbReference type="EMBL" id="GAE91454.1"/>
    </source>
</evidence>
<dbReference type="AlphaFoldDB" id="W4VFD1"/>
<dbReference type="InterPro" id="IPR004452">
    <property type="entry name" value="LutB/LldF"/>
</dbReference>
<dbReference type="EMBL" id="BAVS01000001">
    <property type="protein sequence ID" value="GAE91454.1"/>
    <property type="molecule type" value="Genomic_DNA"/>
</dbReference>
<accession>W4VFD1</accession>
<comment type="caution">
    <text evidence="1">The sequence shown here is derived from an EMBL/GenBank/DDBJ whole genome shotgun (WGS) entry which is preliminary data.</text>
</comment>
<proteinExistence type="predicted"/>
<dbReference type="PANTHER" id="PTHR47153:SF2">
    <property type="entry name" value="LACTATE UTILIZATION PROTEIN B"/>
    <property type="match status" value="1"/>
</dbReference>
<organism evidence="1 2">
    <name type="scientific">Gracilibacillus boraciitolerans JCM 21714</name>
    <dbReference type="NCBI Taxonomy" id="1298598"/>
    <lineage>
        <taxon>Bacteria</taxon>
        <taxon>Bacillati</taxon>
        <taxon>Bacillota</taxon>
        <taxon>Bacilli</taxon>
        <taxon>Bacillales</taxon>
        <taxon>Bacillaceae</taxon>
        <taxon>Gracilibacillus</taxon>
    </lineage>
</organism>
<sequence length="115" mass="13260">MPMHIGDKDFKKRVTKGIEDDFMRGAVRSAQGRLQDKRATAADELGDWEEWRTLGSEIRRHTIEHLDYYLHQLSEKVAELGGHVFFAETGAEANEYIQKVAKEKDAKKSQNPSQW</sequence>
<protein>
    <submittedName>
        <fullName evidence="1">L-lactate dehydrogenase</fullName>
    </submittedName>
</protein>
<dbReference type="GO" id="GO:0006089">
    <property type="term" value="P:lactate metabolic process"/>
    <property type="evidence" value="ECO:0007669"/>
    <property type="project" value="InterPro"/>
</dbReference>
<dbReference type="STRING" id="1298598.JCM21714_404"/>
<dbReference type="eggNOG" id="COG1139">
    <property type="taxonomic scope" value="Bacteria"/>
</dbReference>
<name>W4VFD1_9BACI</name>
<evidence type="ECO:0000313" key="2">
    <source>
        <dbReference type="Proteomes" id="UP000019102"/>
    </source>
</evidence>
<gene>
    <name evidence="1" type="ORF">JCM21714_404</name>
</gene>
<keyword evidence="2" id="KW-1185">Reference proteome</keyword>
<dbReference type="PANTHER" id="PTHR47153">
    <property type="entry name" value="LACTATE UTILIZATION PROTEIN B"/>
    <property type="match status" value="1"/>
</dbReference>
<dbReference type="Proteomes" id="UP000019102">
    <property type="component" value="Unassembled WGS sequence"/>
</dbReference>
<reference evidence="1 2" key="1">
    <citation type="journal article" date="2014" name="Genome Announc.">
        <title>Draft Genome Sequence of the Boron-Tolerant and Moderately Halotolerant Bacterium Gracilibacillus boraciitolerans JCM 21714T.</title>
        <authorList>
            <person name="Ahmed I."/>
            <person name="Oshima K."/>
            <person name="Suda W."/>
            <person name="Kitamura K."/>
            <person name="Iida T."/>
            <person name="Ohmori Y."/>
            <person name="Fujiwara T."/>
            <person name="Hattori M."/>
            <person name="Ohkuma M."/>
        </authorList>
    </citation>
    <scope>NUCLEOTIDE SEQUENCE [LARGE SCALE GENOMIC DNA]</scope>
    <source>
        <strain evidence="1 2">JCM 21714</strain>
    </source>
</reference>